<accession>A0A0C3GD61</accession>
<evidence type="ECO:0000313" key="2">
    <source>
        <dbReference type="EMBL" id="KIM88581.1"/>
    </source>
</evidence>
<dbReference type="InterPro" id="IPR053714">
    <property type="entry name" value="Iso_Racemase_Enz_sf"/>
</dbReference>
<comment type="similarity">
    <text evidence="1">Belongs to the HyuE racemase family.</text>
</comment>
<dbReference type="PANTHER" id="PTHR28047:SF5">
    <property type="entry name" value="PROTEIN DCG1"/>
    <property type="match status" value="1"/>
</dbReference>
<dbReference type="Proteomes" id="UP000054166">
    <property type="component" value="Unassembled WGS sequence"/>
</dbReference>
<dbReference type="GO" id="GO:0047661">
    <property type="term" value="F:amino-acid racemase activity"/>
    <property type="evidence" value="ECO:0007669"/>
    <property type="project" value="InterPro"/>
</dbReference>
<dbReference type="InterPro" id="IPR052186">
    <property type="entry name" value="Hydantoin_racemase-like"/>
</dbReference>
<dbReference type="STRING" id="765440.A0A0C3GD61"/>
<reference evidence="2 3" key="1">
    <citation type="submission" date="2014-04" db="EMBL/GenBank/DDBJ databases">
        <authorList>
            <consortium name="DOE Joint Genome Institute"/>
            <person name="Kuo A."/>
            <person name="Tarkka M."/>
            <person name="Buscot F."/>
            <person name="Kohler A."/>
            <person name="Nagy L.G."/>
            <person name="Floudas D."/>
            <person name="Copeland A."/>
            <person name="Barry K.W."/>
            <person name="Cichocki N."/>
            <person name="Veneault-Fourrey C."/>
            <person name="LaButti K."/>
            <person name="Lindquist E.A."/>
            <person name="Lipzen A."/>
            <person name="Lundell T."/>
            <person name="Morin E."/>
            <person name="Murat C."/>
            <person name="Sun H."/>
            <person name="Tunlid A."/>
            <person name="Henrissat B."/>
            <person name="Grigoriev I.V."/>
            <person name="Hibbett D.S."/>
            <person name="Martin F."/>
            <person name="Nordberg H.P."/>
            <person name="Cantor M.N."/>
            <person name="Hua S.X."/>
        </authorList>
    </citation>
    <scope>NUCLEOTIDE SEQUENCE [LARGE SCALE GENOMIC DNA]</scope>
    <source>
        <strain evidence="2 3">F 1598</strain>
    </source>
</reference>
<dbReference type="PANTHER" id="PTHR28047">
    <property type="entry name" value="PROTEIN DCG1"/>
    <property type="match status" value="1"/>
</dbReference>
<organism evidence="2 3">
    <name type="scientific">Piloderma croceum (strain F 1598)</name>
    <dbReference type="NCBI Taxonomy" id="765440"/>
    <lineage>
        <taxon>Eukaryota</taxon>
        <taxon>Fungi</taxon>
        <taxon>Dikarya</taxon>
        <taxon>Basidiomycota</taxon>
        <taxon>Agaricomycotina</taxon>
        <taxon>Agaricomycetes</taxon>
        <taxon>Agaricomycetidae</taxon>
        <taxon>Atheliales</taxon>
        <taxon>Atheliaceae</taxon>
        <taxon>Piloderma</taxon>
    </lineage>
</organism>
<evidence type="ECO:0000313" key="3">
    <source>
        <dbReference type="Proteomes" id="UP000054166"/>
    </source>
</evidence>
<dbReference type="Gene3D" id="3.40.50.12500">
    <property type="match status" value="1"/>
</dbReference>
<gene>
    <name evidence="2" type="ORF">PILCRDRAFT_2799</name>
</gene>
<keyword evidence="3" id="KW-1185">Reference proteome</keyword>
<dbReference type="FunCoup" id="A0A0C3GD61">
    <property type="interactions" value="6"/>
</dbReference>
<dbReference type="HOGENOM" id="CLU_053002_1_1_1"/>
<dbReference type="InterPro" id="IPR015942">
    <property type="entry name" value="Asp/Glu/hydantoin_racemase"/>
</dbReference>
<name>A0A0C3GD61_PILCF</name>
<proteinExistence type="inferred from homology"/>
<reference evidence="3" key="2">
    <citation type="submission" date="2015-01" db="EMBL/GenBank/DDBJ databases">
        <title>Evolutionary Origins and Diversification of the Mycorrhizal Mutualists.</title>
        <authorList>
            <consortium name="DOE Joint Genome Institute"/>
            <consortium name="Mycorrhizal Genomics Consortium"/>
            <person name="Kohler A."/>
            <person name="Kuo A."/>
            <person name="Nagy L.G."/>
            <person name="Floudas D."/>
            <person name="Copeland A."/>
            <person name="Barry K.W."/>
            <person name="Cichocki N."/>
            <person name="Veneault-Fourrey C."/>
            <person name="LaButti K."/>
            <person name="Lindquist E.A."/>
            <person name="Lipzen A."/>
            <person name="Lundell T."/>
            <person name="Morin E."/>
            <person name="Murat C."/>
            <person name="Riley R."/>
            <person name="Ohm R."/>
            <person name="Sun H."/>
            <person name="Tunlid A."/>
            <person name="Henrissat B."/>
            <person name="Grigoriev I.V."/>
            <person name="Hibbett D.S."/>
            <person name="Martin F."/>
        </authorList>
    </citation>
    <scope>NUCLEOTIDE SEQUENCE [LARGE SCALE GENOMIC DNA]</scope>
    <source>
        <strain evidence="3">F 1598</strain>
    </source>
</reference>
<dbReference type="EMBL" id="KN832976">
    <property type="protein sequence ID" value="KIM88581.1"/>
    <property type="molecule type" value="Genomic_DNA"/>
</dbReference>
<sequence length="251" mass="27092">MAIISLLIINPNSTTSMTEALKPLIDKLGYPNTRYTFFTAPSGPKSIDDDADAVESARHCLPHLLLSVDQHDGFLVACYSDHPLTWMLCKHTRKPVVGIFQASVTTSLQMISRHQTFGIVSTGDVWKSLLTDAVHGLIGSPAENLIDGKRTSPFAGVETTGLNATDLHEAPVAEVHRRIKEATKRLLDRNHYGDVRAICLGCAAMVGMEEIVREACIEKLGSDANGDSLFRVVDGVKAGVGVLQGLVRGGF</sequence>
<dbReference type="OrthoDB" id="412018at2759"/>
<dbReference type="Pfam" id="PF01177">
    <property type="entry name" value="Asp_Glu_race"/>
    <property type="match status" value="1"/>
</dbReference>
<protein>
    <recommendedName>
        <fullName evidence="4">Asp/Glu/hydantoin racemase</fullName>
    </recommendedName>
</protein>
<dbReference type="AlphaFoldDB" id="A0A0C3GD61"/>
<dbReference type="InParanoid" id="A0A0C3GD61"/>
<evidence type="ECO:0008006" key="4">
    <source>
        <dbReference type="Google" id="ProtNLM"/>
    </source>
</evidence>
<evidence type="ECO:0000256" key="1">
    <source>
        <dbReference type="ARBA" id="ARBA00038414"/>
    </source>
</evidence>